<name>A0A1E4T7L9_9ASCO</name>
<dbReference type="InterPro" id="IPR004841">
    <property type="entry name" value="AA-permease/SLC12A_dom"/>
</dbReference>
<keyword evidence="3 7" id="KW-0812">Transmembrane</keyword>
<evidence type="ECO:0000256" key="2">
    <source>
        <dbReference type="ARBA" id="ARBA00006983"/>
    </source>
</evidence>
<dbReference type="EMBL" id="KV453847">
    <property type="protein sequence ID" value="ODV87735.1"/>
    <property type="molecule type" value="Genomic_DNA"/>
</dbReference>
<feature type="transmembrane region" description="Helical" evidence="7">
    <location>
        <begin position="702"/>
        <end position="721"/>
    </location>
</feature>
<keyword evidence="5 7" id="KW-0472">Membrane</keyword>
<evidence type="ECO:0000256" key="4">
    <source>
        <dbReference type="ARBA" id="ARBA00022989"/>
    </source>
</evidence>
<evidence type="ECO:0000256" key="1">
    <source>
        <dbReference type="ARBA" id="ARBA00004141"/>
    </source>
</evidence>
<evidence type="ECO:0000256" key="5">
    <source>
        <dbReference type="ARBA" id="ARBA00023136"/>
    </source>
</evidence>
<evidence type="ECO:0000256" key="7">
    <source>
        <dbReference type="SAM" id="Phobius"/>
    </source>
</evidence>
<feature type="transmembrane region" description="Helical" evidence="7">
    <location>
        <begin position="645"/>
        <end position="668"/>
    </location>
</feature>
<feature type="transmembrane region" description="Helical" evidence="7">
    <location>
        <begin position="565"/>
        <end position="585"/>
    </location>
</feature>
<evidence type="ECO:0000313" key="10">
    <source>
        <dbReference type="Proteomes" id="UP000094801"/>
    </source>
</evidence>
<protein>
    <recommendedName>
        <fullName evidence="8">Amino acid permease/ SLC12A domain-containing protein</fullName>
    </recommendedName>
</protein>
<sequence length="880" mass="98976">MQAHLQLGHTSSVSHETGGLFPKITLIDTIRSNIDDSSNNDYIDEQNYSDSNDPHQSVPTSGNSCLYDFRSNFNQGEEIRSDKLEMMDDDLRSSVINDMIKDKQIFQYIEEAPNSKFYFANLYNKYCGTVTTDQENTANMTDFDRYNNNLHKEEMIKEKIRRAIIKKQDAIRNQNNKRVSNESFECTLNTVPIDDYIDVDELPIEMQPYRQQPQNGEHRRHKLKQSTGGDFVVSDDSQVEMILSNEEHVDYNFERIKRSDPEDGFHRITEPSSSSPNSRSFKGFFTRILKVDFNSKTTIQRKLKVRHLNQIALGGTLGVGLLLSSGKAFSIAGPLGCLLGFIFSGAIVLATMLSFCEMVTLIPLCGGVSGVSSRFVDDAFGFALGVNYWFSYSIGLPTEITAASIMLSFYSKLDVPGPNTAGWISLFLLITLSINLCDIRVYGEFEYFSTVFKLMILVALMIYMVILNCGGSAPHYAKIGFKYWQHSKSNFAEQIIYGPFRETFDVLDTGLGSTRGIGGGKGRLCQIMVASIVAAYAYVGTEIVIIAGGESRNPRRSIPIATRNIYWRIIIFYVLTIFIIGLNIYSGDPRLLRYFTSGSNLSEAAKLAVETQESRIIELNGGSNCDSTLLEWAGFSNGNQSPFVIALQSAGLCSFASVVNGFLVYFALTAASSQLYAASRTLYYLSIQAKAPKIFSLCTKSGVPFVSVIFTGLFGCLAFLSVNNNTALVFERLLSVCATTGLLVWSGMCLSFIRFYHGLKLRPDIISRDDENYPYRSPFQPYLAYFGMVCSFTLVIVVGFVVFLRGNWSVAYFISNYGSLFVFVLCYGGYKVFRRTKIHRLDQLDLDSGRREIDRIIWEDEKNYSSNFREIFAKLVRFIF</sequence>
<dbReference type="InterPro" id="IPR050524">
    <property type="entry name" value="APC_YAT"/>
</dbReference>
<keyword evidence="4 7" id="KW-1133">Transmembrane helix</keyword>
<feature type="transmembrane region" description="Helical" evidence="7">
    <location>
        <begin position="422"/>
        <end position="442"/>
    </location>
</feature>
<dbReference type="Pfam" id="PF00324">
    <property type="entry name" value="AA_permease"/>
    <property type="match status" value="1"/>
</dbReference>
<feature type="compositionally biased region" description="Polar residues" evidence="6">
    <location>
        <begin position="46"/>
        <end position="60"/>
    </location>
</feature>
<accession>A0A1E4T7L9</accession>
<feature type="domain" description="Amino acid permease/ SLC12A" evidence="8">
    <location>
        <begin position="307"/>
        <end position="841"/>
    </location>
</feature>
<gene>
    <name evidence="9" type="ORF">CANARDRAFT_193106</name>
</gene>
<dbReference type="STRING" id="983967.A0A1E4T7L9"/>
<dbReference type="OrthoDB" id="3900342at2759"/>
<comment type="similarity">
    <text evidence="2">Belongs to the amino acid-polyamine-organocation (APC) superfamily. YAT (TC 2.A.3.10) family.</text>
</comment>
<dbReference type="PANTHER" id="PTHR43341:SF46">
    <property type="entry name" value="SPS-SENSOR COMPONENT SSY1"/>
    <property type="match status" value="1"/>
</dbReference>
<keyword evidence="10" id="KW-1185">Reference proteome</keyword>
<dbReference type="GO" id="GO:0015171">
    <property type="term" value="F:amino acid transmembrane transporter activity"/>
    <property type="evidence" value="ECO:0007669"/>
    <property type="project" value="TreeGrafter"/>
</dbReference>
<feature type="transmembrane region" description="Helical" evidence="7">
    <location>
        <begin position="386"/>
        <end position="410"/>
    </location>
</feature>
<evidence type="ECO:0000256" key="6">
    <source>
        <dbReference type="SAM" id="MobiDB-lite"/>
    </source>
</evidence>
<evidence type="ECO:0000259" key="8">
    <source>
        <dbReference type="Pfam" id="PF00324"/>
    </source>
</evidence>
<evidence type="ECO:0000313" key="9">
    <source>
        <dbReference type="EMBL" id="ODV87735.1"/>
    </source>
</evidence>
<feature type="transmembrane region" description="Helical" evidence="7">
    <location>
        <begin position="810"/>
        <end position="830"/>
    </location>
</feature>
<proteinExistence type="inferred from homology"/>
<feature type="transmembrane region" description="Helical" evidence="7">
    <location>
        <begin position="782"/>
        <end position="804"/>
    </location>
</feature>
<feature type="transmembrane region" description="Helical" evidence="7">
    <location>
        <begin position="733"/>
        <end position="753"/>
    </location>
</feature>
<comment type="subcellular location">
    <subcellularLocation>
        <location evidence="1">Membrane</location>
        <topology evidence="1">Multi-pass membrane protein</topology>
    </subcellularLocation>
</comment>
<dbReference type="GO" id="GO:0016020">
    <property type="term" value="C:membrane"/>
    <property type="evidence" value="ECO:0007669"/>
    <property type="project" value="UniProtKB-SubCell"/>
</dbReference>
<dbReference type="Proteomes" id="UP000094801">
    <property type="component" value="Unassembled WGS sequence"/>
</dbReference>
<dbReference type="Gene3D" id="1.20.1740.10">
    <property type="entry name" value="Amino acid/polyamine transporter I"/>
    <property type="match status" value="1"/>
</dbReference>
<dbReference type="AlphaFoldDB" id="A0A1E4T7L9"/>
<feature type="region of interest" description="Disordered" evidence="6">
    <location>
        <begin position="37"/>
        <end position="60"/>
    </location>
</feature>
<evidence type="ECO:0000256" key="3">
    <source>
        <dbReference type="ARBA" id="ARBA00022692"/>
    </source>
</evidence>
<feature type="transmembrane region" description="Helical" evidence="7">
    <location>
        <begin position="527"/>
        <end position="545"/>
    </location>
</feature>
<reference evidence="10" key="1">
    <citation type="submission" date="2016-04" db="EMBL/GenBank/DDBJ databases">
        <title>Comparative genomics of biotechnologically important yeasts.</title>
        <authorList>
            <consortium name="DOE Joint Genome Institute"/>
            <person name="Riley R."/>
            <person name="Haridas S."/>
            <person name="Wolfe K.H."/>
            <person name="Lopes M.R."/>
            <person name="Hittinger C.T."/>
            <person name="Goker M."/>
            <person name="Salamov A."/>
            <person name="Wisecaver J."/>
            <person name="Long T.M."/>
            <person name="Aerts A.L."/>
            <person name="Barry K."/>
            <person name="Choi C."/>
            <person name="Clum A."/>
            <person name="Coughlan A.Y."/>
            <person name="Deshpande S."/>
            <person name="Douglass A.P."/>
            <person name="Hanson S.J."/>
            <person name="Klenk H.-P."/>
            <person name="Labutti K."/>
            <person name="Lapidus A."/>
            <person name="Lindquist E."/>
            <person name="Lipzen A."/>
            <person name="Meier-Kolthoff J.P."/>
            <person name="Ohm R.A."/>
            <person name="Otillar R.P."/>
            <person name="Pangilinan J."/>
            <person name="Peng Y."/>
            <person name="Rokas A."/>
            <person name="Rosa C.A."/>
            <person name="Scheuner C."/>
            <person name="Sibirny A.A."/>
            <person name="Slot J.C."/>
            <person name="Stielow J.B."/>
            <person name="Sun H."/>
            <person name="Kurtzman C.P."/>
            <person name="Blackwell M."/>
            <person name="Grigoriev I.V."/>
            <person name="Jeffries T.W."/>
        </authorList>
    </citation>
    <scope>NUCLEOTIDE SEQUENCE [LARGE SCALE GENOMIC DNA]</scope>
    <source>
        <strain evidence="10">NRRL YB-2248</strain>
    </source>
</reference>
<organism evidence="9 10">
    <name type="scientific">[Candida] arabinofermentans NRRL YB-2248</name>
    <dbReference type="NCBI Taxonomy" id="983967"/>
    <lineage>
        <taxon>Eukaryota</taxon>
        <taxon>Fungi</taxon>
        <taxon>Dikarya</taxon>
        <taxon>Ascomycota</taxon>
        <taxon>Saccharomycotina</taxon>
        <taxon>Pichiomycetes</taxon>
        <taxon>Pichiales</taxon>
        <taxon>Pichiaceae</taxon>
        <taxon>Ogataea</taxon>
        <taxon>Ogataea/Candida clade</taxon>
    </lineage>
</organism>
<dbReference type="PANTHER" id="PTHR43341">
    <property type="entry name" value="AMINO ACID PERMEASE"/>
    <property type="match status" value="1"/>
</dbReference>
<feature type="transmembrane region" description="Helical" evidence="7">
    <location>
        <begin position="454"/>
        <end position="477"/>
    </location>
</feature>
<feature type="transmembrane region" description="Helical" evidence="7">
    <location>
        <begin position="338"/>
        <end position="365"/>
    </location>
</feature>